<proteinExistence type="predicted"/>
<evidence type="ECO:0000313" key="8">
    <source>
        <dbReference type="Proteomes" id="UP000663954"/>
    </source>
</evidence>
<dbReference type="AlphaFoldDB" id="A0A1E8E387"/>
<evidence type="ECO:0000256" key="1">
    <source>
        <dbReference type="SAM" id="Phobius"/>
    </source>
</evidence>
<reference evidence="7" key="2">
    <citation type="submission" date="2019-11" db="EMBL/GenBank/DDBJ databases">
        <title>Escherichia coli 1916D6.</title>
        <authorList>
            <person name="Yao H."/>
            <person name="Du X."/>
            <person name="Yu R."/>
            <person name="Li A."/>
        </authorList>
    </citation>
    <scope>NUCLEOTIDE SEQUENCE [LARGE SCALE GENOMIC DNA]</scope>
    <source>
        <strain evidence="7">19110F47</strain>
    </source>
</reference>
<protein>
    <submittedName>
        <fullName evidence="3">Uncharacterized protein</fullName>
    </submittedName>
</protein>
<reference evidence="2" key="5">
    <citation type="submission" date="2020-06" db="EMBL/GenBank/DDBJ databases">
        <authorList>
            <person name="Dong N."/>
        </authorList>
    </citation>
    <scope>NUCLEOTIDE SEQUENCE</scope>
    <source>
        <strain evidence="2">DF49-4</strain>
    </source>
</reference>
<keyword evidence="8" id="KW-1185">Reference proteome</keyword>
<evidence type="ECO:0000313" key="7">
    <source>
        <dbReference type="Proteomes" id="UP000405075"/>
    </source>
</evidence>
<dbReference type="STRING" id="202956.BJN41_02550"/>
<evidence type="ECO:0000313" key="5">
    <source>
        <dbReference type="EMBL" id="QTD62137.1"/>
    </source>
</evidence>
<dbReference type="EMBL" id="MKQS01000005">
    <property type="protein sequence ID" value="OFE44131.1"/>
    <property type="molecule type" value="Genomic_DNA"/>
</dbReference>
<dbReference type="eggNOG" id="ENOG5031S60">
    <property type="taxonomic scope" value="Bacteria"/>
</dbReference>
<evidence type="ECO:0000313" key="2">
    <source>
        <dbReference type="EMBL" id="MDM1717624.1"/>
    </source>
</evidence>
<dbReference type="EMBL" id="JACANG010000001">
    <property type="protein sequence ID" value="MDM1717624.1"/>
    <property type="molecule type" value="Genomic_DNA"/>
</dbReference>
<dbReference type="GeneID" id="64221593"/>
<dbReference type="Proteomes" id="UP001174419">
    <property type="component" value="Unassembled WGS sequence"/>
</dbReference>
<feature type="transmembrane region" description="Helical" evidence="1">
    <location>
        <begin position="42"/>
        <end position="63"/>
    </location>
</feature>
<keyword evidence="1" id="KW-1133">Transmembrane helix</keyword>
<evidence type="ECO:0000313" key="6">
    <source>
        <dbReference type="Proteomes" id="UP000186931"/>
    </source>
</evidence>
<dbReference type="EMBL" id="CP071770">
    <property type="protein sequence ID" value="QTD62137.1"/>
    <property type="molecule type" value="Genomic_DNA"/>
</dbReference>
<keyword evidence="1" id="KW-0812">Transmembrane</keyword>
<evidence type="ECO:0000313" key="4">
    <source>
        <dbReference type="EMBL" id="QGM26697.1"/>
    </source>
</evidence>
<evidence type="ECO:0000313" key="3">
    <source>
        <dbReference type="EMBL" id="OFE44131.1"/>
    </source>
</evidence>
<keyword evidence="1" id="KW-0472">Membrane</keyword>
<dbReference type="Proteomes" id="UP000186931">
    <property type="component" value="Unassembled WGS sequence"/>
</dbReference>
<feature type="transmembrane region" description="Helical" evidence="1">
    <location>
        <begin position="12"/>
        <end position="30"/>
    </location>
</feature>
<reference evidence="4" key="3">
    <citation type="submission" date="2019-11" db="EMBL/GenBank/DDBJ databases">
        <authorList>
            <person name="Yao H."/>
            <person name="Du X."/>
            <person name="Yu R."/>
            <person name="Li A."/>
        </authorList>
    </citation>
    <scope>NUCLEOTIDE SEQUENCE</scope>
    <source>
        <strain evidence="4">19110F47</strain>
    </source>
</reference>
<reference evidence="3 6" key="1">
    <citation type="submission" date="2016-10" db="EMBL/GenBank/DDBJ databases">
        <title>Genome of airborne Acinetobacter sp. 5-2Ac02 in the hospital environment: Species near to Acinetobacter towneri.</title>
        <authorList>
            <person name="Barbosa B."/>
            <person name="Fernandez-Garcia L."/>
            <person name="Gato E."/>
            <person name="Leao R."/>
            <person name="Albano R."/>
            <person name="Fernandez B."/>
            <person name="Fernandez-Cuenca F."/>
            <person name="Marques E."/>
            <person name="Tomas M."/>
        </authorList>
    </citation>
    <scope>NUCLEOTIDE SEQUENCE [LARGE SCALE GENOMIC DNA]</scope>
    <source>
        <strain evidence="3 6">5-2Ac02</strain>
    </source>
</reference>
<organism evidence="3 6">
    <name type="scientific">Acinetobacter towneri</name>
    <dbReference type="NCBI Taxonomy" id="202956"/>
    <lineage>
        <taxon>Bacteria</taxon>
        <taxon>Pseudomonadati</taxon>
        <taxon>Pseudomonadota</taxon>
        <taxon>Gammaproteobacteria</taxon>
        <taxon>Moraxellales</taxon>
        <taxon>Moraxellaceae</taxon>
        <taxon>Acinetobacter</taxon>
    </lineage>
</organism>
<reference evidence="2" key="7">
    <citation type="journal article" date="2022" name="Sci. Total Environ.">
        <title>Prevalence, transmission, and molecular epidemiology of tet(X)-positive bacteria among humans, animals, and environmental niches in China: An epidemiological, and genomic-based study.</title>
        <authorList>
            <person name="Dong N."/>
            <person name="Zeng Y."/>
            <person name="Cai C."/>
            <person name="Sun C."/>
            <person name="Lu J."/>
            <person name="Liu C."/>
            <person name="Zhou H."/>
            <person name="Sun Q."/>
            <person name="Shu L."/>
            <person name="Wang H."/>
            <person name="Wang Y."/>
            <person name="Wang S."/>
            <person name="Wu C."/>
            <person name="Chan E.W."/>
            <person name="Chen G."/>
            <person name="Shen Z."/>
            <person name="Chen S."/>
            <person name="Zhang R."/>
        </authorList>
    </citation>
    <scope>NUCLEOTIDE SEQUENCE</scope>
    <source>
        <strain evidence="2">DF49-4</strain>
    </source>
</reference>
<reference evidence="5 8" key="4">
    <citation type="journal article" date="2020" name="Front. Cell. Infect. Microbiol.">
        <title>Characterization of Three Porcine Acinetobacter towneri Strains Co-Harboring tet(X3) and bla OXA-58.</title>
        <authorList>
            <person name="Ma J."/>
            <person name="Wang J."/>
            <person name="Feng J."/>
            <person name="Liu Y."/>
            <person name="Yang B."/>
            <person name="Li R."/>
            <person name="Bai L."/>
            <person name="He T."/>
            <person name="Wang X."/>
            <person name="Yang Z."/>
        </authorList>
    </citation>
    <scope>NUCLEOTIDE SEQUENCE [LARGE SCALE GENOMIC DNA]</scope>
    <source>
        <strain evidence="5 8">GX5</strain>
    </source>
</reference>
<sequence length="68" mass="7513">MFSPLFKHKIFLFWATFAMLLGSICMTFIFESHLSDGLAISSSILAGIAMFVIATILVLETVLEICNP</sequence>
<gene>
    <name evidence="3" type="ORF">BJN41_02550</name>
    <name evidence="4" type="ORF">GJD93_02860</name>
    <name evidence="2" type="ORF">HX110_00330</name>
    <name evidence="5" type="ORF">J4G45_02820</name>
</gene>
<dbReference type="Proteomes" id="UP000405075">
    <property type="component" value="Chromosome"/>
</dbReference>
<dbReference type="EMBL" id="CP046045">
    <property type="protein sequence ID" value="QGM26697.1"/>
    <property type="molecule type" value="Genomic_DNA"/>
</dbReference>
<dbReference type="RefSeq" id="WP_004974627.1">
    <property type="nucleotide sequence ID" value="NZ_AP031566.1"/>
</dbReference>
<accession>A0A1E8E387</accession>
<dbReference type="Proteomes" id="UP000663954">
    <property type="component" value="Chromosome"/>
</dbReference>
<name>A0A1E8E387_9GAMM</name>
<reference evidence="5" key="6">
    <citation type="submission" date="2021-03" db="EMBL/GenBank/DDBJ databases">
        <authorList>
            <person name="Ma J."/>
        </authorList>
    </citation>
    <scope>NUCLEOTIDE SEQUENCE</scope>
    <source>
        <strain evidence="5">GX5</strain>
    </source>
</reference>